<dbReference type="EMBL" id="JASWJB010000268">
    <property type="protein sequence ID" value="KAK2592402.1"/>
    <property type="molecule type" value="Genomic_DNA"/>
</dbReference>
<keyword evidence="6" id="KW-1185">Reference proteome</keyword>
<evidence type="ECO:0000259" key="4">
    <source>
        <dbReference type="Pfam" id="PF23658"/>
    </source>
</evidence>
<dbReference type="Proteomes" id="UP001251528">
    <property type="component" value="Unassembled WGS sequence"/>
</dbReference>
<dbReference type="Pfam" id="PF03572">
    <property type="entry name" value="Peptidase_S41"/>
    <property type="match status" value="1"/>
</dbReference>
<gene>
    <name evidence="5" type="ORF">QQS21_009885</name>
</gene>
<dbReference type="InterPro" id="IPR029045">
    <property type="entry name" value="ClpP/crotonase-like_dom_sf"/>
</dbReference>
<dbReference type="PANTHER" id="PTHR37049:SF4">
    <property type="entry name" value="RHODANESE DOMAIN-CONTAINING PROTEIN"/>
    <property type="match status" value="1"/>
</dbReference>
<keyword evidence="2" id="KW-0732">Signal</keyword>
<accession>A0AAJ0CIR2</accession>
<name>A0AAJ0CIR2_9HYPO</name>
<evidence type="ECO:0000313" key="6">
    <source>
        <dbReference type="Proteomes" id="UP001251528"/>
    </source>
</evidence>
<evidence type="ECO:0000259" key="3">
    <source>
        <dbReference type="Pfam" id="PF03572"/>
    </source>
</evidence>
<organism evidence="5 6">
    <name type="scientific">Conoideocrella luteorostrata</name>
    <dbReference type="NCBI Taxonomy" id="1105319"/>
    <lineage>
        <taxon>Eukaryota</taxon>
        <taxon>Fungi</taxon>
        <taxon>Dikarya</taxon>
        <taxon>Ascomycota</taxon>
        <taxon>Pezizomycotina</taxon>
        <taxon>Sordariomycetes</taxon>
        <taxon>Hypocreomycetidae</taxon>
        <taxon>Hypocreales</taxon>
        <taxon>Clavicipitaceae</taxon>
        <taxon>Conoideocrella</taxon>
    </lineage>
</organism>
<feature type="chain" id="PRO_5042562269" description="Tail specific protease domain-containing protein" evidence="2">
    <location>
        <begin position="16"/>
        <end position="728"/>
    </location>
</feature>
<dbReference type="SUPFAM" id="SSF52096">
    <property type="entry name" value="ClpP/crotonase"/>
    <property type="match status" value="1"/>
</dbReference>
<reference evidence="5" key="1">
    <citation type="submission" date="2023-06" db="EMBL/GenBank/DDBJ databases">
        <title>Conoideocrella luteorostrata (Hypocreales: Clavicipitaceae), a potential biocontrol fungus for elongate hemlock scale in United States Christmas tree production areas.</title>
        <authorList>
            <person name="Barrett H."/>
            <person name="Lovett B."/>
            <person name="Macias A.M."/>
            <person name="Stajich J.E."/>
            <person name="Kasson M.T."/>
        </authorList>
    </citation>
    <scope>NUCLEOTIDE SEQUENCE</scope>
    <source>
        <strain evidence="5">ARSEF 14590</strain>
    </source>
</reference>
<dbReference type="InterPro" id="IPR056186">
    <property type="entry name" value="PDZ_CPAF-rel"/>
</dbReference>
<dbReference type="Pfam" id="PF23658">
    <property type="entry name" value="PDZ_CPAF_rel"/>
    <property type="match status" value="1"/>
</dbReference>
<dbReference type="GO" id="GO:0006508">
    <property type="term" value="P:proteolysis"/>
    <property type="evidence" value="ECO:0007669"/>
    <property type="project" value="InterPro"/>
</dbReference>
<dbReference type="Gene3D" id="3.90.226.10">
    <property type="entry name" value="2-enoyl-CoA Hydratase, Chain A, domain 1"/>
    <property type="match status" value="1"/>
</dbReference>
<proteinExistence type="predicted"/>
<feature type="signal peptide" evidence="2">
    <location>
        <begin position="1"/>
        <end position="15"/>
    </location>
</feature>
<evidence type="ECO:0000256" key="1">
    <source>
        <dbReference type="SAM" id="MobiDB-lite"/>
    </source>
</evidence>
<protein>
    <recommendedName>
        <fullName evidence="7">Tail specific protease domain-containing protein</fullName>
    </recommendedName>
</protein>
<feature type="compositionally biased region" description="Pro residues" evidence="1">
    <location>
        <begin position="301"/>
        <end position="312"/>
    </location>
</feature>
<dbReference type="InterPro" id="IPR005151">
    <property type="entry name" value="Tail-specific_protease"/>
</dbReference>
<evidence type="ECO:0008006" key="7">
    <source>
        <dbReference type="Google" id="ProtNLM"/>
    </source>
</evidence>
<comment type="caution">
    <text evidence="5">The sequence shown here is derived from an EMBL/GenBank/DDBJ whole genome shotgun (WGS) entry which is preliminary data.</text>
</comment>
<evidence type="ECO:0000313" key="5">
    <source>
        <dbReference type="EMBL" id="KAK2592402.1"/>
    </source>
</evidence>
<evidence type="ECO:0000256" key="2">
    <source>
        <dbReference type="SAM" id="SignalP"/>
    </source>
</evidence>
<feature type="domain" description="Tail specific protease" evidence="3">
    <location>
        <begin position="339"/>
        <end position="528"/>
    </location>
</feature>
<feature type="region of interest" description="Disordered" evidence="1">
    <location>
        <begin position="669"/>
        <end position="705"/>
    </location>
</feature>
<dbReference type="PANTHER" id="PTHR37049">
    <property type="entry name" value="PEPTIDASE S41 FAMILY PROTEIN"/>
    <property type="match status" value="1"/>
</dbReference>
<dbReference type="GO" id="GO:0008236">
    <property type="term" value="F:serine-type peptidase activity"/>
    <property type="evidence" value="ECO:0007669"/>
    <property type="project" value="InterPro"/>
</dbReference>
<feature type="region of interest" description="Disordered" evidence="1">
    <location>
        <begin position="287"/>
        <end position="321"/>
    </location>
</feature>
<dbReference type="AlphaFoldDB" id="A0AAJ0CIR2"/>
<dbReference type="InterPro" id="IPR052766">
    <property type="entry name" value="S41A_metabolite_peptidase"/>
</dbReference>
<feature type="domain" description="CPAF-like PDZ" evidence="4">
    <location>
        <begin position="148"/>
        <end position="270"/>
    </location>
</feature>
<sequence>MKLLPLLAATPLAAAAAFPRQTNNTCGQITQAWNQAVEANTTSNFAISGPTARKCLQSMPFDKDLAGRFLQELRKYIEFQSTLEALKSPPKTYLSSDVDILGGLDKIAKTDYASHYDFDTAINSLVNSANDGHFAVRLCSLSIFQFGRQPYGLASVSKDGLAVPELYTYHDSQLLGSKSASVSPITSINGQKAADFLATITKTLSNQDPDAQYNGLFVSKALQVGTGNPVSGNGAFPFNQGLWPGVDSTTLQFQNGSSKELKTLAYIPGDEFNITDGRELFQKACVPRPKKSTGGADSGPETPPPVKKPSPSPAAGYPKPNLRDPYNQINGYYLNNETAVLFIPSFDGEELPQNQSEVFANVATKFVNDAVSDGRTKLIIDVSGNGGGVITRAFDLFKLFFPDKLPYSATRFRRHAASESLAGIFGALNMSLAQQQGPLGYAGQVKPDQQGDFKSVDDFLGSETQLGVKVSSLFANYNYTSTALSGDTLRGYGNSTNLNQSAPFKPENIIIVSDGYCASTCTTFTNLMTNVGGVRTVAFGGRPKEEPMQIMGGVRGAQSASFGLIDTWTKQAVEVVANSPNGTFSQKLVETANSTVPPGLSSMPLILSGGGVNFRNAYQEGNSDLPLQFQYQAADCRLFYTAENYAKPHTTWEAAHAAIWGSKGCVKGSTGGQGSQGHNNTGGSGGNGGSGGGSGGSGSGPGAGTSAGSSVSITWSVMLACIGAAMML</sequence>